<dbReference type="InterPro" id="IPR003477">
    <property type="entry name" value="PemK-like"/>
</dbReference>
<protein>
    <submittedName>
        <fullName evidence="3">Type II toxin-antitoxin system PemK/MazF family toxin</fullName>
    </submittedName>
</protein>
<keyword evidence="2" id="KW-1277">Toxin-antitoxin system</keyword>
<dbReference type="GO" id="GO:0004521">
    <property type="term" value="F:RNA endonuclease activity"/>
    <property type="evidence" value="ECO:0007669"/>
    <property type="project" value="TreeGrafter"/>
</dbReference>
<evidence type="ECO:0000256" key="2">
    <source>
        <dbReference type="ARBA" id="ARBA00022649"/>
    </source>
</evidence>
<reference evidence="3 4" key="1">
    <citation type="submission" date="2019-08" db="EMBL/GenBank/DDBJ databases">
        <title>Calorimonas adulescens gen. nov., sp. nov., an anaerobic thermophilic bacterium from Sakhalin hot spring.</title>
        <authorList>
            <person name="Khomyakova M.A."/>
            <person name="Merkel A.Y."/>
            <person name="Novikov A."/>
            <person name="Bonch-Osmolovskaya E.A."/>
            <person name="Slobodkin A.I."/>
        </authorList>
    </citation>
    <scope>NUCLEOTIDE SEQUENCE [LARGE SCALE GENOMIC DNA]</scope>
    <source>
        <strain evidence="3 4">A05MB</strain>
    </source>
</reference>
<name>A0A5D8Q847_9THEO</name>
<dbReference type="PANTHER" id="PTHR33988:SF1">
    <property type="entry name" value="ENDORIBONUCLEASE MAZF7-RELATED"/>
    <property type="match status" value="1"/>
</dbReference>
<accession>A0A5D8Q847</accession>
<dbReference type="EMBL" id="VTPS01000031">
    <property type="protein sequence ID" value="TZE80642.1"/>
    <property type="molecule type" value="Genomic_DNA"/>
</dbReference>
<dbReference type="AlphaFoldDB" id="A0A5D8Q847"/>
<comment type="caution">
    <text evidence="3">The sequence shown here is derived from an EMBL/GenBank/DDBJ whole genome shotgun (WGS) entry which is preliminary data.</text>
</comment>
<organism evidence="3 4">
    <name type="scientific">Calorimonas adulescens</name>
    <dbReference type="NCBI Taxonomy" id="2606906"/>
    <lineage>
        <taxon>Bacteria</taxon>
        <taxon>Bacillati</taxon>
        <taxon>Bacillota</taxon>
        <taxon>Clostridia</taxon>
        <taxon>Thermoanaerobacterales</taxon>
        <taxon>Thermoanaerobacteraceae</taxon>
        <taxon>Calorimonas</taxon>
    </lineage>
</organism>
<evidence type="ECO:0000313" key="3">
    <source>
        <dbReference type="EMBL" id="TZE80642.1"/>
    </source>
</evidence>
<dbReference type="GO" id="GO:0003677">
    <property type="term" value="F:DNA binding"/>
    <property type="evidence" value="ECO:0007669"/>
    <property type="project" value="InterPro"/>
</dbReference>
<evidence type="ECO:0000313" key="4">
    <source>
        <dbReference type="Proteomes" id="UP000322976"/>
    </source>
</evidence>
<dbReference type="Pfam" id="PF02452">
    <property type="entry name" value="PemK_toxin"/>
    <property type="match status" value="1"/>
</dbReference>
<dbReference type="GO" id="GO:0016075">
    <property type="term" value="P:rRNA catabolic process"/>
    <property type="evidence" value="ECO:0007669"/>
    <property type="project" value="TreeGrafter"/>
</dbReference>
<dbReference type="PANTHER" id="PTHR33988">
    <property type="entry name" value="ENDORIBONUCLEASE MAZF-RELATED"/>
    <property type="match status" value="1"/>
</dbReference>
<dbReference type="SUPFAM" id="SSF50118">
    <property type="entry name" value="Cell growth inhibitor/plasmid maintenance toxic component"/>
    <property type="match status" value="1"/>
</dbReference>
<comment type="similarity">
    <text evidence="1">Belongs to the PemK/MazF family.</text>
</comment>
<gene>
    <name evidence="3" type="ORF">FWJ32_12735</name>
</gene>
<dbReference type="GO" id="GO:0006402">
    <property type="term" value="P:mRNA catabolic process"/>
    <property type="evidence" value="ECO:0007669"/>
    <property type="project" value="TreeGrafter"/>
</dbReference>
<dbReference type="Proteomes" id="UP000322976">
    <property type="component" value="Unassembled WGS sequence"/>
</dbReference>
<keyword evidence="4" id="KW-1185">Reference proteome</keyword>
<dbReference type="Gene3D" id="2.30.30.110">
    <property type="match status" value="1"/>
</dbReference>
<dbReference type="InterPro" id="IPR011067">
    <property type="entry name" value="Plasmid_toxin/cell-grow_inhib"/>
</dbReference>
<proteinExistence type="inferred from homology"/>
<evidence type="ECO:0000256" key="1">
    <source>
        <dbReference type="ARBA" id="ARBA00007521"/>
    </source>
</evidence>
<sequence>MIIGHKQAGVRPALIVSDDLYNHSLAEMVIIVPITSKDKGIPSYVELVCDFLTEKSFIKTEDICSISTNRLIKRLGRADNETIKFVEERIKMLLGFI</sequence>